<feature type="compositionally biased region" description="Basic and acidic residues" evidence="16">
    <location>
        <begin position="8"/>
        <end position="29"/>
    </location>
</feature>
<sequence>MSSQESSSQRESREARRQRRLQQELRDLQEQQQTFFPGDDQYNATETTEIDDGNQYDESEDDDYVEEGEDEGVEALPEEGVNYIMDRENEDEGEGEDLLDNAFQDYQRIDALDTYGREGIDDREYRNMDMNERMAAESQIAAREEEEMKRRGIGGRSGKFYDNLMEGMEEDDEARRKRRARMRRGTDIDEDDLDMTDDIDRPDEVIDEEELFETEEEVNLEAFDVPLREWIAQDRTRRELQRRFRRFLMEFEPDEDEDEDSKQKKRKKKSPIYEDRIRSMCASNHASLEVSYMHLMEKVPTLAMWLVDAPRDMLDVLNEAATRHTLRLFPSYGSIQDEIHVRVADMPIVDSLRALRRSHLDTLIKVNGVVTRRSSVYPQLKVAYYDCIKCRECIGPYKIDEASMMSSSGPDGSAKDSASMHQPSQCAGCDSEGPFKLNATRSQYRNYQRVNLQETPGSVPPGRVPRTKEVILTNDLIDNARPGEEVEITGVFSHSYDYSLTQKSGFPVFSTFIFANHVRRKEDAASVSNLTEADKAEIIALSKETDIGDRIVESIAPSIHGHKHVKMALAMSLFGAVPKNISDKHRIRGDINVLLLGDPGTAKSQMLKYAEKTAPRAVYSTGKGASAVGLTASVHKDPITREWTLEGGALVLADKGVCLIDEFDKMNEQDRTSIHEAMEQQSISVSKAGIVTSLQARCSVIAAANPIGGRYDSSCTFAENVELTDPILQRFDLLCVLQDTVDPVSDERLANFVTGSHMRSVSTAEYTRGIVDLPEDKANDANTGTKLIPQDMLRKYIQYARTNVKPVLRSNTFDQEKIASLYVALRKESTTSGGVPIAVRHIESIMRLAEAHAKMHLREFVRDDDMDASISMMLESFVTAQKFSVRRQLKRSFSKFITSGEDRQHLLLQILKDLMRREQIYQTVRLRQKNQSADSIEVLEVPLEEFRSKAREKKVYTIEPFLEGEAFKEEGYFFDSKRNVISRDLND</sequence>
<dbReference type="PRINTS" id="PR01658">
    <property type="entry name" value="MCMPROTEIN2"/>
</dbReference>
<dbReference type="PRINTS" id="PR01657">
    <property type="entry name" value="MCMFAMILY"/>
</dbReference>
<keyword evidence="15" id="KW-0131">Cell cycle</keyword>
<evidence type="ECO:0000256" key="16">
    <source>
        <dbReference type="SAM" id="MobiDB-lite"/>
    </source>
</evidence>
<keyword evidence="13" id="KW-0238">DNA-binding</keyword>
<keyword evidence="19" id="KW-1185">Reference proteome</keyword>
<dbReference type="InterPro" id="IPR018525">
    <property type="entry name" value="MCM_CS"/>
</dbReference>
<organism evidence="18 19">
    <name type="scientific">Chaetoceros tenuissimus</name>
    <dbReference type="NCBI Taxonomy" id="426638"/>
    <lineage>
        <taxon>Eukaryota</taxon>
        <taxon>Sar</taxon>
        <taxon>Stramenopiles</taxon>
        <taxon>Ochrophyta</taxon>
        <taxon>Bacillariophyta</taxon>
        <taxon>Coscinodiscophyceae</taxon>
        <taxon>Chaetocerotophycidae</taxon>
        <taxon>Chaetocerotales</taxon>
        <taxon>Chaetocerotaceae</taxon>
        <taxon>Chaetoceros</taxon>
    </lineage>
</organism>
<dbReference type="InterPro" id="IPR008045">
    <property type="entry name" value="MCM2"/>
</dbReference>
<dbReference type="SMART" id="SM00350">
    <property type="entry name" value="MCM"/>
    <property type="match status" value="1"/>
</dbReference>
<evidence type="ECO:0000256" key="8">
    <source>
        <dbReference type="ARBA" id="ARBA00022771"/>
    </source>
</evidence>
<evidence type="ECO:0000313" key="18">
    <source>
        <dbReference type="EMBL" id="GFH53926.1"/>
    </source>
</evidence>
<dbReference type="PANTHER" id="PTHR11630">
    <property type="entry name" value="DNA REPLICATION LICENSING FACTOR MCM FAMILY MEMBER"/>
    <property type="match status" value="1"/>
</dbReference>
<evidence type="ECO:0000256" key="4">
    <source>
        <dbReference type="ARBA" id="ARBA00018925"/>
    </source>
</evidence>
<feature type="region of interest" description="Disordered" evidence="16">
    <location>
        <begin position="1"/>
        <end position="81"/>
    </location>
</feature>
<proteinExistence type="inferred from homology"/>
<dbReference type="Pfam" id="PF12619">
    <property type="entry name" value="MCM2_N"/>
    <property type="match status" value="1"/>
</dbReference>
<accession>A0AAD3H8B4</accession>
<keyword evidence="11" id="KW-0862">Zinc</keyword>
<dbReference type="PROSITE" id="PS00847">
    <property type="entry name" value="MCM_1"/>
    <property type="match status" value="1"/>
</dbReference>
<dbReference type="GO" id="GO:0008270">
    <property type="term" value="F:zinc ion binding"/>
    <property type="evidence" value="ECO:0007669"/>
    <property type="project" value="UniProtKB-KW"/>
</dbReference>
<reference evidence="18 19" key="1">
    <citation type="journal article" date="2021" name="Sci. Rep.">
        <title>The genome of the diatom Chaetoceros tenuissimus carries an ancient integrated fragment of an extant virus.</title>
        <authorList>
            <person name="Hongo Y."/>
            <person name="Kimura K."/>
            <person name="Takaki Y."/>
            <person name="Yoshida Y."/>
            <person name="Baba S."/>
            <person name="Kobayashi G."/>
            <person name="Nagasaki K."/>
            <person name="Hano T."/>
            <person name="Tomaru Y."/>
        </authorList>
    </citation>
    <scope>NUCLEOTIDE SEQUENCE [LARGE SCALE GENOMIC DNA]</scope>
    <source>
        <strain evidence="18 19">NIES-3715</strain>
    </source>
</reference>
<dbReference type="GO" id="GO:0016787">
    <property type="term" value="F:hydrolase activity"/>
    <property type="evidence" value="ECO:0007669"/>
    <property type="project" value="UniProtKB-KW"/>
</dbReference>
<dbReference type="EC" id="3.6.4.12" evidence="3"/>
<dbReference type="Pfam" id="PF00493">
    <property type="entry name" value="MCM"/>
    <property type="match status" value="1"/>
</dbReference>
<dbReference type="Gene3D" id="2.20.28.10">
    <property type="match status" value="1"/>
</dbReference>
<dbReference type="Pfam" id="PF17855">
    <property type="entry name" value="MCM_lid"/>
    <property type="match status" value="1"/>
</dbReference>
<feature type="region of interest" description="Disordered" evidence="16">
    <location>
        <begin position="405"/>
        <end position="433"/>
    </location>
</feature>
<evidence type="ECO:0000256" key="12">
    <source>
        <dbReference type="ARBA" id="ARBA00022840"/>
    </source>
</evidence>
<evidence type="ECO:0000256" key="15">
    <source>
        <dbReference type="ARBA" id="ARBA00023306"/>
    </source>
</evidence>
<keyword evidence="9" id="KW-0378">Hydrolase</keyword>
<evidence type="ECO:0000256" key="14">
    <source>
        <dbReference type="ARBA" id="ARBA00023242"/>
    </source>
</evidence>
<evidence type="ECO:0000256" key="13">
    <source>
        <dbReference type="ARBA" id="ARBA00023125"/>
    </source>
</evidence>
<comment type="similarity">
    <text evidence="2">Belongs to the MCM family.</text>
</comment>
<keyword evidence="5" id="KW-0235">DNA replication</keyword>
<comment type="subcellular location">
    <subcellularLocation>
        <location evidence="1">Nucleus</location>
    </subcellularLocation>
</comment>
<evidence type="ECO:0000256" key="5">
    <source>
        <dbReference type="ARBA" id="ARBA00022705"/>
    </source>
</evidence>
<protein>
    <recommendedName>
        <fullName evidence="4">DNA replication licensing factor MCM2</fullName>
        <ecNumber evidence="3">3.6.4.12</ecNumber>
    </recommendedName>
</protein>
<dbReference type="Pfam" id="PF23669">
    <property type="entry name" value="WHD_MCM2"/>
    <property type="match status" value="1"/>
</dbReference>
<dbReference type="Proteomes" id="UP001054902">
    <property type="component" value="Unassembled WGS sequence"/>
</dbReference>
<keyword evidence="6" id="KW-0479">Metal-binding</keyword>
<dbReference type="GO" id="GO:0005634">
    <property type="term" value="C:nucleus"/>
    <property type="evidence" value="ECO:0007669"/>
    <property type="project" value="UniProtKB-SubCell"/>
</dbReference>
<keyword evidence="8" id="KW-0863">Zinc-finger</keyword>
<dbReference type="AlphaFoldDB" id="A0AAD3H8B4"/>
<evidence type="ECO:0000256" key="9">
    <source>
        <dbReference type="ARBA" id="ARBA00022801"/>
    </source>
</evidence>
<keyword evidence="7" id="KW-0547">Nucleotide-binding</keyword>
<dbReference type="GO" id="GO:0043138">
    <property type="term" value="F:3'-5' DNA helicase activity"/>
    <property type="evidence" value="ECO:0007669"/>
    <property type="project" value="TreeGrafter"/>
</dbReference>
<evidence type="ECO:0000256" key="11">
    <source>
        <dbReference type="ARBA" id="ARBA00022833"/>
    </source>
</evidence>
<dbReference type="SUPFAM" id="SSF50249">
    <property type="entry name" value="Nucleic acid-binding proteins"/>
    <property type="match status" value="1"/>
</dbReference>
<dbReference type="GO" id="GO:0000727">
    <property type="term" value="P:double-strand break repair via break-induced replication"/>
    <property type="evidence" value="ECO:0007669"/>
    <property type="project" value="TreeGrafter"/>
</dbReference>
<dbReference type="GO" id="GO:0042555">
    <property type="term" value="C:MCM complex"/>
    <property type="evidence" value="ECO:0007669"/>
    <property type="project" value="InterPro"/>
</dbReference>
<evidence type="ECO:0000256" key="1">
    <source>
        <dbReference type="ARBA" id="ARBA00004123"/>
    </source>
</evidence>
<dbReference type="InterPro" id="IPR031327">
    <property type="entry name" value="MCM"/>
</dbReference>
<feature type="compositionally biased region" description="Acidic residues" evidence="16">
    <location>
        <begin position="48"/>
        <end position="77"/>
    </location>
</feature>
<dbReference type="Pfam" id="PF17207">
    <property type="entry name" value="MCM_OB"/>
    <property type="match status" value="1"/>
</dbReference>
<keyword evidence="14" id="KW-0539">Nucleus</keyword>
<evidence type="ECO:0000259" key="17">
    <source>
        <dbReference type="PROSITE" id="PS50051"/>
    </source>
</evidence>
<dbReference type="FunFam" id="3.40.50.300:FF:000138">
    <property type="entry name" value="DNA helicase"/>
    <property type="match status" value="1"/>
</dbReference>
<evidence type="ECO:0000256" key="2">
    <source>
        <dbReference type="ARBA" id="ARBA00008010"/>
    </source>
</evidence>
<dbReference type="PANTHER" id="PTHR11630:SF44">
    <property type="entry name" value="DNA REPLICATION LICENSING FACTOR MCM2"/>
    <property type="match status" value="1"/>
</dbReference>
<dbReference type="InterPro" id="IPR027417">
    <property type="entry name" value="P-loop_NTPase"/>
</dbReference>
<dbReference type="InterPro" id="IPR012340">
    <property type="entry name" value="NA-bd_OB-fold"/>
</dbReference>
<dbReference type="Gene3D" id="3.40.50.300">
    <property type="entry name" value="P-loop containing nucleotide triphosphate hydrolases"/>
    <property type="match status" value="1"/>
</dbReference>
<keyword evidence="10" id="KW-0347">Helicase</keyword>
<dbReference type="InterPro" id="IPR001208">
    <property type="entry name" value="MCM_dom"/>
</dbReference>
<name>A0AAD3H8B4_9STRA</name>
<dbReference type="InterPro" id="IPR041562">
    <property type="entry name" value="MCM_lid"/>
</dbReference>
<dbReference type="InterPro" id="IPR033762">
    <property type="entry name" value="MCM_OB"/>
</dbReference>
<evidence type="ECO:0000256" key="6">
    <source>
        <dbReference type="ARBA" id="ARBA00022723"/>
    </source>
</evidence>
<dbReference type="GO" id="GO:1902975">
    <property type="term" value="P:mitotic DNA replication initiation"/>
    <property type="evidence" value="ECO:0007669"/>
    <property type="project" value="TreeGrafter"/>
</dbReference>
<evidence type="ECO:0000256" key="10">
    <source>
        <dbReference type="ARBA" id="ARBA00022806"/>
    </source>
</evidence>
<dbReference type="GO" id="GO:0005524">
    <property type="term" value="F:ATP binding"/>
    <property type="evidence" value="ECO:0007669"/>
    <property type="project" value="UniProtKB-KW"/>
</dbReference>
<dbReference type="PROSITE" id="PS50051">
    <property type="entry name" value="MCM_2"/>
    <property type="match status" value="1"/>
</dbReference>
<dbReference type="InterPro" id="IPR027925">
    <property type="entry name" value="MCM_N"/>
</dbReference>
<dbReference type="Gene3D" id="2.40.50.140">
    <property type="entry name" value="Nucleic acid-binding proteins"/>
    <property type="match status" value="1"/>
</dbReference>
<evidence type="ECO:0000256" key="3">
    <source>
        <dbReference type="ARBA" id="ARBA00012551"/>
    </source>
</evidence>
<dbReference type="SUPFAM" id="SSF52540">
    <property type="entry name" value="P-loop containing nucleoside triphosphate hydrolases"/>
    <property type="match status" value="1"/>
</dbReference>
<dbReference type="GO" id="GO:0003697">
    <property type="term" value="F:single-stranded DNA binding"/>
    <property type="evidence" value="ECO:0007669"/>
    <property type="project" value="TreeGrafter"/>
</dbReference>
<gene>
    <name evidence="18" type="ORF">CTEN210_10402</name>
</gene>
<dbReference type="Gene3D" id="3.30.1640.10">
    <property type="entry name" value="mini-chromosome maintenance (MCM) complex, chain A, domain 1"/>
    <property type="match status" value="1"/>
</dbReference>
<feature type="domain" description="MCM C-terminal AAA(+) ATPase" evidence="17">
    <location>
        <begin position="547"/>
        <end position="753"/>
    </location>
</feature>
<dbReference type="EMBL" id="BLLK01000047">
    <property type="protein sequence ID" value="GFH53926.1"/>
    <property type="molecule type" value="Genomic_DNA"/>
</dbReference>
<dbReference type="InterPro" id="IPR059098">
    <property type="entry name" value="WHD_MCM2"/>
</dbReference>
<keyword evidence="12" id="KW-0067">ATP-binding</keyword>
<dbReference type="Pfam" id="PF14551">
    <property type="entry name" value="MCM_N"/>
    <property type="match status" value="1"/>
</dbReference>
<evidence type="ECO:0000256" key="7">
    <source>
        <dbReference type="ARBA" id="ARBA00022741"/>
    </source>
</evidence>
<evidence type="ECO:0000313" key="19">
    <source>
        <dbReference type="Proteomes" id="UP001054902"/>
    </source>
</evidence>
<dbReference type="GO" id="GO:0017116">
    <property type="term" value="F:single-stranded DNA helicase activity"/>
    <property type="evidence" value="ECO:0007669"/>
    <property type="project" value="TreeGrafter"/>
</dbReference>
<comment type="caution">
    <text evidence="18">The sequence shown here is derived from an EMBL/GenBank/DDBJ whole genome shotgun (WGS) entry which is preliminary data.</text>
</comment>